<name>A0A7R9PTR9_9ACAR</name>
<dbReference type="Proteomes" id="UP000759131">
    <property type="component" value="Unassembled WGS sequence"/>
</dbReference>
<evidence type="ECO:0000313" key="1">
    <source>
        <dbReference type="EMBL" id="CAD7619596.1"/>
    </source>
</evidence>
<keyword evidence="2" id="KW-1185">Reference proteome</keyword>
<accession>A0A7R9PTR9</accession>
<proteinExistence type="predicted"/>
<sequence length="111" mass="12901">MEKVKNIRREVEVHLSLDHQNILQIMLEVEICGFMLRIIGINFHEKFQKKVLPVLHFNSVVPLDTCIQTILFTEILNRKIFLLDVMDQSRLQTLVGVYITEIPADKPFAGL</sequence>
<dbReference type="EMBL" id="OC854590">
    <property type="protein sequence ID" value="CAD7619596.1"/>
    <property type="molecule type" value="Genomic_DNA"/>
</dbReference>
<evidence type="ECO:0000313" key="2">
    <source>
        <dbReference type="Proteomes" id="UP000759131"/>
    </source>
</evidence>
<protein>
    <submittedName>
        <fullName evidence="1">Uncharacterized protein</fullName>
    </submittedName>
</protein>
<gene>
    <name evidence="1" type="ORF">OSB1V03_LOCUS97</name>
</gene>
<dbReference type="AlphaFoldDB" id="A0A7R9PTR9"/>
<organism evidence="1">
    <name type="scientific">Medioppia subpectinata</name>
    <dbReference type="NCBI Taxonomy" id="1979941"/>
    <lineage>
        <taxon>Eukaryota</taxon>
        <taxon>Metazoa</taxon>
        <taxon>Ecdysozoa</taxon>
        <taxon>Arthropoda</taxon>
        <taxon>Chelicerata</taxon>
        <taxon>Arachnida</taxon>
        <taxon>Acari</taxon>
        <taxon>Acariformes</taxon>
        <taxon>Sarcoptiformes</taxon>
        <taxon>Oribatida</taxon>
        <taxon>Brachypylina</taxon>
        <taxon>Oppioidea</taxon>
        <taxon>Oppiidae</taxon>
        <taxon>Medioppia</taxon>
    </lineage>
</organism>
<dbReference type="EMBL" id="CAJPIZ010000015">
    <property type="protein sequence ID" value="CAG2100026.1"/>
    <property type="molecule type" value="Genomic_DNA"/>
</dbReference>
<reference evidence="1" key="1">
    <citation type="submission" date="2020-11" db="EMBL/GenBank/DDBJ databases">
        <authorList>
            <person name="Tran Van P."/>
        </authorList>
    </citation>
    <scope>NUCLEOTIDE SEQUENCE</scope>
</reference>